<dbReference type="PROSITE" id="PS50865">
    <property type="entry name" value="ZF_MYND_2"/>
    <property type="match status" value="1"/>
</dbReference>
<evidence type="ECO:0000313" key="7">
    <source>
        <dbReference type="EMBL" id="EJK45908.1"/>
    </source>
</evidence>
<dbReference type="InterPro" id="IPR006597">
    <property type="entry name" value="Sel1-like"/>
</dbReference>
<dbReference type="PANTHER" id="PTHR46430">
    <property type="entry name" value="PROTEIN SKT5-RELATED"/>
    <property type="match status" value="1"/>
</dbReference>
<evidence type="ECO:0000313" key="8">
    <source>
        <dbReference type="Proteomes" id="UP000266841"/>
    </source>
</evidence>
<dbReference type="InterPro" id="IPR002893">
    <property type="entry name" value="Znf_MYND"/>
</dbReference>
<evidence type="ECO:0000256" key="3">
    <source>
        <dbReference type="ARBA" id="ARBA00022771"/>
    </source>
</evidence>
<dbReference type="SMART" id="SM00671">
    <property type="entry name" value="SEL1"/>
    <property type="match status" value="3"/>
</dbReference>
<evidence type="ECO:0000259" key="6">
    <source>
        <dbReference type="PROSITE" id="PS50865"/>
    </source>
</evidence>
<sequence length="279" mass="31233">MTLAKRGVSWAQTSVGRSMIYGQGGFKKQEKAGLEWLNKAVAQDFPPALSELSDLHRVGFKSVVRKSQEKANKLLLKSANLDYAFANSELASYYIRGANGFEMNPDESYFRASVAFALDGADGQAAFILGGFHYDKDVPRPSPYLACYYTNIATSEDDNGYSCHMYSKSLLRLTSHLHGGYAINGSNDKAAIFFWSRKSRDLGCDDAIRLLKKWESNEQSSCANCAKKAEAGAKFKQCSKCTAQWYCSKECQVKAWRAGHKKDCKRARILKFEDFLYSE</sequence>
<dbReference type="Proteomes" id="UP000266841">
    <property type="component" value="Unassembled WGS sequence"/>
</dbReference>
<dbReference type="EMBL" id="AGNL01048156">
    <property type="protein sequence ID" value="EJK45908.1"/>
    <property type="molecule type" value="Genomic_DNA"/>
</dbReference>
<keyword evidence="3 5" id="KW-0863">Zinc-finger</keyword>
<dbReference type="InterPro" id="IPR051726">
    <property type="entry name" value="Chitin_Synth_Reg"/>
</dbReference>
<dbReference type="PANTHER" id="PTHR46430:SF1">
    <property type="entry name" value="CHITIN SYNTHASE REGULATOR SKT5-RELATED"/>
    <property type="match status" value="1"/>
</dbReference>
<dbReference type="AlphaFoldDB" id="K0R0W1"/>
<protein>
    <recommendedName>
        <fullName evidence="6">MYND-type domain-containing protein</fullName>
    </recommendedName>
</protein>
<evidence type="ECO:0000256" key="5">
    <source>
        <dbReference type="PROSITE-ProRule" id="PRU00134"/>
    </source>
</evidence>
<accession>K0R0W1</accession>
<keyword evidence="4" id="KW-0862">Zinc</keyword>
<name>K0R0W1_THAOC</name>
<keyword evidence="2" id="KW-0677">Repeat</keyword>
<dbReference type="SUPFAM" id="SSF144232">
    <property type="entry name" value="HIT/MYND zinc finger-like"/>
    <property type="match status" value="1"/>
</dbReference>
<dbReference type="SUPFAM" id="SSF81901">
    <property type="entry name" value="HCP-like"/>
    <property type="match status" value="1"/>
</dbReference>
<dbReference type="Gene3D" id="1.25.40.10">
    <property type="entry name" value="Tetratricopeptide repeat domain"/>
    <property type="match status" value="1"/>
</dbReference>
<gene>
    <name evidence="7" type="ORF">THAOC_35455</name>
</gene>
<organism evidence="7 8">
    <name type="scientific">Thalassiosira oceanica</name>
    <name type="common">Marine diatom</name>
    <dbReference type="NCBI Taxonomy" id="159749"/>
    <lineage>
        <taxon>Eukaryota</taxon>
        <taxon>Sar</taxon>
        <taxon>Stramenopiles</taxon>
        <taxon>Ochrophyta</taxon>
        <taxon>Bacillariophyta</taxon>
        <taxon>Coscinodiscophyceae</taxon>
        <taxon>Thalassiosirophycidae</taxon>
        <taxon>Thalassiosirales</taxon>
        <taxon>Thalassiosiraceae</taxon>
        <taxon>Thalassiosira</taxon>
    </lineage>
</organism>
<keyword evidence="8" id="KW-1185">Reference proteome</keyword>
<reference evidence="7 8" key="1">
    <citation type="journal article" date="2012" name="Genome Biol.">
        <title>Genome and low-iron response of an oceanic diatom adapted to chronic iron limitation.</title>
        <authorList>
            <person name="Lommer M."/>
            <person name="Specht M."/>
            <person name="Roy A.S."/>
            <person name="Kraemer L."/>
            <person name="Andreson R."/>
            <person name="Gutowska M.A."/>
            <person name="Wolf J."/>
            <person name="Bergner S.V."/>
            <person name="Schilhabel M.B."/>
            <person name="Klostermeier U.C."/>
            <person name="Beiko R.G."/>
            <person name="Rosenstiel P."/>
            <person name="Hippler M."/>
            <person name="Laroche J."/>
        </authorList>
    </citation>
    <scope>NUCLEOTIDE SEQUENCE [LARGE SCALE GENOMIC DNA]</scope>
    <source>
        <strain evidence="7 8">CCMP1005</strain>
    </source>
</reference>
<dbReference type="Gene3D" id="6.10.140.2220">
    <property type="match status" value="1"/>
</dbReference>
<evidence type="ECO:0000256" key="4">
    <source>
        <dbReference type="ARBA" id="ARBA00022833"/>
    </source>
</evidence>
<dbReference type="Pfam" id="PF01753">
    <property type="entry name" value="zf-MYND"/>
    <property type="match status" value="1"/>
</dbReference>
<proteinExistence type="predicted"/>
<dbReference type="OrthoDB" id="206772at2759"/>
<dbReference type="PROSITE" id="PS01360">
    <property type="entry name" value="ZF_MYND_1"/>
    <property type="match status" value="1"/>
</dbReference>
<evidence type="ECO:0000256" key="1">
    <source>
        <dbReference type="ARBA" id="ARBA00022723"/>
    </source>
</evidence>
<feature type="domain" description="MYND-type" evidence="6">
    <location>
        <begin position="222"/>
        <end position="264"/>
    </location>
</feature>
<evidence type="ECO:0000256" key="2">
    <source>
        <dbReference type="ARBA" id="ARBA00022737"/>
    </source>
</evidence>
<dbReference type="eggNOG" id="ENOG502QR5D">
    <property type="taxonomic scope" value="Eukaryota"/>
</dbReference>
<keyword evidence="1" id="KW-0479">Metal-binding</keyword>
<dbReference type="GO" id="GO:0008270">
    <property type="term" value="F:zinc ion binding"/>
    <property type="evidence" value="ECO:0007669"/>
    <property type="project" value="UniProtKB-KW"/>
</dbReference>
<comment type="caution">
    <text evidence="7">The sequence shown here is derived from an EMBL/GenBank/DDBJ whole genome shotgun (WGS) entry which is preliminary data.</text>
</comment>
<dbReference type="InterPro" id="IPR011990">
    <property type="entry name" value="TPR-like_helical_dom_sf"/>
</dbReference>